<protein>
    <submittedName>
        <fullName evidence="2">Uncharacterized protein</fullName>
    </submittedName>
</protein>
<dbReference type="AlphaFoldDB" id="E6Q030"/>
<feature type="region of interest" description="Disordered" evidence="1">
    <location>
        <begin position="24"/>
        <end position="46"/>
    </location>
</feature>
<proteinExistence type="predicted"/>
<evidence type="ECO:0000313" key="2">
    <source>
        <dbReference type="EMBL" id="CBI00539.1"/>
    </source>
</evidence>
<reference evidence="2" key="1">
    <citation type="submission" date="2009-10" db="EMBL/GenBank/DDBJ databases">
        <title>Diversity of trophic interactions inside an arsenic-rich microbial ecosystem.</title>
        <authorList>
            <person name="Bertin P.N."/>
            <person name="Heinrich-Salmeron A."/>
            <person name="Pelletier E."/>
            <person name="Goulhen-Chollet F."/>
            <person name="Arsene-Ploetze F."/>
            <person name="Gallien S."/>
            <person name="Calteau A."/>
            <person name="Vallenet D."/>
            <person name="Casiot C."/>
            <person name="Chane-Woon-Ming B."/>
            <person name="Giloteaux L."/>
            <person name="Barakat M."/>
            <person name="Bonnefoy V."/>
            <person name="Bruneel O."/>
            <person name="Chandler M."/>
            <person name="Cleiss J."/>
            <person name="Duran R."/>
            <person name="Elbaz-Poulichet F."/>
            <person name="Fonknechten N."/>
            <person name="Lauga B."/>
            <person name="Mornico D."/>
            <person name="Ortet P."/>
            <person name="Schaeffer C."/>
            <person name="Siguier P."/>
            <person name="Alexander Thil Smith A."/>
            <person name="Van Dorsselaer A."/>
            <person name="Weissenbach J."/>
            <person name="Medigue C."/>
            <person name="Le Paslier D."/>
        </authorList>
    </citation>
    <scope>NUCLEOTIDE SEQUENCE</scope>
</reference>
<organism evidence="2">
    <name type="scientific">mine drainage metagenome</name>
    <dbReference type="NCBI Taxonomy" id="410659"/>
    <lineage>
        <taxon>unclassified sequences</taxon>
        <taxon>metagenomes</taxon>
        <taxon>ecological metagenomes</taxon>
    </lineage>
</organism>
<sequence length="202" mass="22913">MARHAAQAACLFVLVMHAAGSHGWQHHGAQASSPEQPGAPLRYPSANGHTLLASQVHLPDWLDQHRNLPIAQQELLLRRDPTFSQLAPQTQSRLLEQLHRVDALTPARRERYLARNEALERLTPTERAAFNQSMQQMTALPPDRRALVRQAFRQLRTFPMAQREAQLNSEHYTTTFSPEERGMLLNLLGVEPYLPDQKASTH</sequence>
<name>E6Q030_9ZZZZ</name>
<dbReference type="InterPro" id="IPR021455">
    <property type="entry name" value="DUF3106"/>
</dbReference>
<comment type="caution">
    <text evidence="2">The sequence shown here is derived from an EMBL/GenBank/DDBJ whole genome shotgun (WGS) entry which is preliminary data.</text>
</comment>
<dbReference type="EMBL" id="CABN01000149">
    <property type="protein sequence ID" value="CBI00539.1"/>
    <property type="molecule type" value="Genomic_DNA"/>
</dbReference>
<gene>
    <name evidence="2" type="ORF">CARN3_0082</name>
</gene>
<accession>E6Q030</accession>
<evidence type="ECO:0000256" key="1">
    <source>
        <dbReference type="SAM" id="MobiDB-lite"/>
    </source>
</evidence>
<dbReference type="Pfam" id="PF11304">
    <property type="entry name" value="DUF3106"/>
    <property type="match status" value="1"/>
</dbReference>